<dbReference type="InterPro" id="IPR010658">
    <property type="entry name" value="Nodulin-like"/>
</dbReference>
<dbReference type="PANTHER" id="PTHR21576:SF29">
    <property type="entry name" value="NODULIN-LIKE DOMAIN-CONTAINING PROTEIN"/>
    <property type="match status" value="1"/>
</dbReference>
<reference evidence="8" key="1">
    <citation type="submission" date="2022-03" db="EMBL/GenBank/DDBJ databases">
        <title>A functionally conserved STORR gene fusion in Papaver species that diverged 16.8 million years ago.</title>
        <authorList>
            <person name="Catania T."/>
        </authorList>
    </citation>
    <scope>NUCLEOTIDE SEQUENCE</scope>
    <source>
        <strain evidence="8">S-191538</strain>
    </source>
</reference>
<proteinExistence type="predicted"/>
<evidence type="ECO:0000256" key="3">
    <source>
        <dbReference type="ARBA" id="ARBA00022989"/>
    </source>
</evidence>
<evidence type="ECO:0000259" key="7">
    <source>
        <dbReference type="Pfam" id="PF23262"/>
    </source>
</evidence>
<keyword evidence="3 5" id="KW-1133">Transmembrane helix</keyword>
<feature type="transmembrane region" description="Helical" evidence="5">
    <location>
        <begin position="80"/>
        <end position="100"/>
    </location>
</feature>
<feature type="non-terminal residue" evidence="8">
    <location>
        <position position="336"/>
    </location>
</feature>
<sequence>CYRHAVKNFPDNRGTLLGLQKGFTGLSGAIMTQIYLAIYGNDSKSLIMLIAWLPAVISIFFIHAIRLIKVIEQSNADRRVLYKYLLISVVFALFIMVIIITQKLKTFSHAEYVHRHVITHHWRFCGLGTSLTAIDNLGQIGESLYPTLTISTFVSLTSIWSYFGRVCAGLISDILLAKWKFPRTFVLAVILFVSCVGHILIAFPIPGSLYIASVIIGFCYGAHVTLLFTVISELFGLKFYSTLFNCGILAMPFGSYVFNVRVAGFLYDKEALKQLKLMGLGMVLGKELTCIGIHCYRHETTVANSRAATTEPVSPMDSNTKCKVSPAPFFLIFFYL</sequence>
<dbReference type="InterPro" id="IPR036259">
    <property type="entry name" value="MFS_trans_sf"/>
</dbReference>
<comment type="caution">
    <text evidence="8">The sequence shown here is derived from an EMBL/GenBank/DDBJ whole genome shotgun (WGS) entry which is preliminary data.</text>
</comment>
<dbReference type="Proteomes" id="UP001177140">
    <property type="component" value="Unassembled WGS sequence"/>
</dbReference>
<gene>
    <name evidence="8" type="ORF">MKW94_024924</name>
</gene>
<evidence type="ECO:0000256" key="5">
    <source>
        <dbReference type="SAM" id="Phobius"/>
    </source>
</evidence>
<dbReference type="SUPFAM" id="SSF103473">
    <property type="entry name" value="MFS general substrate transporter"/>
    <property type="match status" value="1"/>
</dbReference>
<dbReference type="Pfam" id="PF23262">
    <property type="entry name" value="NFD4_C"/>
    <property type="match status" value="1"/>
</dbReference>
<organism evidence="8 9">
    <name type="scientific">Papaver nudicaule</name>
    <name type="common">Iceland poppy</name>
    <dbReference type="NCBI Taxonomy" id="74823"/>
    <lineage>
        <taxon>Eukaryota</taxon>
        <taxon>Viridiplantae</taxon>
        <taxon>Streptophyta</taxon>
        <taxon>Embryophyta</taxon>
        <taxon>Tracheophyta</taxon>
        <taxon>Spermatophyta</taxon>
        <taxon>Magnoliopsida</taxon>
        <taxon>Ranunculales</taxon>
        <taxon>Papaveraceae</taxon>
        <taxon>Papaveroideae</taxon>
        <taxon>Papaver</taxon>
    </lineage>
</organism>
<evidence type="ECO:0000256" key="1">
    <source>
        <dbReference type="ARBA" id="ARBA00004141"/>
    </source>
</evidence>
<feature type="transmembrane region" description="Helical" evidence="5">
    <location>
        <begin position="184"/>
        <end position="203"/>
    </location>
</feature>
<feature type="domain" description="NFD4 C-terminal" evidence="7">
    <location>
        <begin position="124"/>
        <end position="296"/>
    </location>
</feature>
<dbReference type="GO" id="GO:0016020">
    <property type="term" value="C:membrane"/>
    <property type="evidence" value="ECO:0007669"/>
    <property type="project" value="UniProtKB-SubCell"/>
</dbReference>
<dbReference type="Pfam" id="PF06813">
    <property type="entry name" value="Nodulin-like"/>
    <property type="match status" value="1"/>
</dbReference>
<keyword evidence="2 5" id="KW-0812">Transmembrane</keyword>
<keyword evidence="9" id="KW-1185">Reference proteome</keyword>
<evidence type="ECO:0000313" key="9">
    <source>
        <dbReference type="Proteomes" id="UP001177140"/>
    </source>
</evidence>
<feature type="domain" description="Nodulin-like" evidence="6">
    <location>
        <begin position="4"/>
        <end position="118"/>
    </location>
</feature>
<feature type="transmembrane region" description="Helical" evidence="5">
    <location>
        <begin position="22"/>
        <end position="40"/>
    </location>
</feature>
<comment type="subcellular location">
    <subcellularLocation>
        <location evidence="1">Membrane</location>
        <topology evidence="1">Multi-pass membrane protein</topology>
    </subcellularLocation>
</comment>
<feature type="transmembrane region" description="Helical" evidence="5">
    <location>
        <begin position="46"/>
        <end position="68"/>
    </location>
</feature>
<dbReference type="EMBL" id="JAJJMA010201765">
    <property type="protein sequence ID" value="MCL7039488.1"/>
    <property type="molecule type" value="Genomic_DNA"/>
</dbReference>
<evidence type="ECO:0000259" key="6">
    <source>
        <dbReference type="Pfam" id="PF06813"/>
    </source>
</evidence>
<dbReference type="PANTHER" id="PTHR21576">
    <property type="entry name" value="UNCHARACTERIZED NODULIN-LIKE PROTEIN"/>
    <property type="match status" value="1"/>
</dbReference>
<accession>A0AA41VE21</accession>
<evidence type="ECO:0000256" key="4">
    <source>
        <dbReference type="ARBA" id="ARBA00023136"/>
    </source>
</evidence>
<keyword evidence="4 5" id="KW-0472">Membrane</keyword>
<dbReference type="AlphaFoldDB" id="A0AA41VE21"/>
<feature type="transmembrane region" description="Helical" evidence="5">
    <location>
        <begin position="243"/>
        <end position="267"/>
    </location>
</feature>
<evidence type="ECO:0000256" key="2">
    <source>
        <dbReference type="ARBA" id="ARBA00022692"/>
    </source>
</evidence>
<name>A0AA41VE21_PAPNU</name>
<feature type="transmembrane region" description="Helical" evidence="5">
    <location>
        <begin position="144"/>
        <end position="163"/>
    </location>
</feature>
<protein>
    <recommendedName>
        <fullName evidence="10">Nodulin-like domain-containing protein</fullName>
    </recommendedName>
</protein>
<feature type="transmembrane region" description="Helical" evidence="5">
    <location>
        <begin position="209"/>
        <end position="231"/>
    </location>
</feature>
<evidence type="ECO:0008006" key="10">
    <source>
        <dbReference type="Google" id="ProtNLM"/>
    </source>
</evidence>
<evidence type="ECO:0000313" key="8">
    <source>
        <dbReference type="EMBL" id="MCL7039488.1"/>
    </source>
</evidence>
<dbReference type="InterPro" id="IPR056555">
    <property type="entry name" value="NFD4_C"/>
</dbReference>